<name>A0A9P4JZU0_9PLEO</name>
<evidence type="ECO:0000313" key="2">
    <source>
        <dbReference type="Proteomes" id="UP000800093"/>
    </source>
</evidence>
<sequence length="273" mass="29541">MAFAPTTQLTIHHNASDGPILGLQDILSDAGPYPTYKLLCAVIDSLVVTLAHELRVTARSVLSQAHIILQTQNKLLPQPTAARQQPPLDRDLGIRIVTLELARLNPDINAILPIRGDSISPGTSLSQPTVCVKQHLASPTVLVRPIIWHSMATNNISLVSVAAADKATLMQAAKECLQDRVANKALVFIGGVTHVNFSQGANTNYKLDLHTPEYPIEIIASNTHLTLTEVEPEDCANNGALSIYAVKRCGRDEASVRTGEQGRNTIFRNEDLA</sequence>
<keyword evidence="2" id="KW-1185">Reference proteome</keyword>
<dbReference type="OrthoDB" id="10069349at2759"/>
<protein>
    <submittedName>
        <fullName evidence="1">Uncharacterized protein</fullName>
    </submittedName>
</protein>
<dbReference type="Proteomes" id="UP000800093">
    <property type="component" value="Unassembled WGS sequence"/>
</dbReference>
<reference evidence="2" key="1">
    <citation type="journal article" date="2020" name="Stud. Mycol.">
        <title>101 Dothideomycetes genomes: A test case for predicting lifestyles and emergence of pathogens.</title>
        <authorList>
            <person name="Haridas S."/>
            <person name="Albert R."/>
            <person name="Binder M."/>
            <person name="Bloem J."/>
            <person name="LaButti K."/>
            <person name="Salamov A."/>
            <person name="Andreopoulos B."/>
            <person name="Baker S."/>
            <person name="Barry K."/>
            <person name="Bills G."/>
            <person name="Bluhm B."/>
            <person name="Cannon C."/>
            <person name="Castanera R."/>
            <person name="Culley D."/>
            <person name="Daum C."/>
            <person name="Ezra D."/>
            <person name="Gonzalez J."/>
            <person name="Henrissat B."/>
            <person name="Kuo A."/>
            <person name="Liang C."/>
            <person name="Lipzen A."/>
            <person name="Lutzoni F."/>
            <person name="Magnuson J."/>
            <person name="Mondo S."/>
            <person name="Nolan M."/>
            <person name="Ohm R."/>
            <person name="Pangilinan J."/>
            <person name="Park H.-J."/>
            <person name="Ramirez L."/>
            <person name="Alfaro M."/>
            <person name="Sun H."/>
            <person name="Tritt A."/>
            <person name="Yoshinaga Y."/>
            <person name="Zwiers L.-H."/>
            <person name="Turgeon B."/>
            <person name="Goodwin S."/>
            <person name="Spatafora J."/>
            <person name="Crous P."/>
            <person name="Grigoriev I."/>
        </authorList>
    </citation>
    <scope>NUCLEOTIDE SEQUENCE [LARGE SCALE GENOMIC DNA]</scope>
    <source>
        <strain evidence="2">CBS 304.66</strain>
    </source>
</reference>
<accession>A0A9P4JZU0</accession>
<dbReference type="EMBL" id="ML986705">
    <property type="protein sequence ID" value="KAF2259583.1"/>
    <property type="molecule type" value="Genomic_DNA"/>
</dbReference>
<dbReference type="AlphaFoldDB" id="A0A9P4JZU0"/>
<organism evidence="1 2">
    <name type="scientific">Lojkania enalia</name>
    <dbReference type="NCBI Taxonomy" id="147567"/>
    <lineage>
        <taxon>Eukaryota</taxon>
        <taxon>Fungi</taxon>
        <taxon>Dikarya</taxon>
        <taxon>Ascomycota</taxon>
        <taxon>Pezizomycotina</taxon>
        <taxon>Dothideomycetes</taxon>
        <taxon>Pleosporomycetidae</taxon>
        <taxon>Pleosporales</taxon>
        <taxon>Pleosporales incertae sedis</taxon>
        <taxon>Lojkania</taxon>
    </lineage>
</organism>
<gene>
    <name evidence="1" type="ORF">CC78DRAFT_620881</name>
</gene>
<proteinExistence type="predicted"/>
<comment type="caution">
    <text evidence="1">The sequence shown here is derived from an EMBL/GenBank/DDBJ whole genome shotgun (WGS) entry which is preliminary data.</text>
</comment>
<evidence type="ECO:0000313" key="1">
    <source>
        <dbReference type="EMBL" id="KAF2259583.1"/>
    </source>
</evidence>